<name>A0A2G8RTB8_9APHY</name>
<evidence type="ECO:0000259" key="1">
    <source>
        <dbReference type="Pfam" id="PF01636"/>
    </source>
</evidence>
<comment type="caution">
    <text evidence="2">The sequence shown here is derived from an EMBL/GenBank/DDBJ whole genome shotgun (WGS) entry which is preliminary data.</text>
</comment>
<dbReference type="Proteomes" id="UP000230002">
    <property type="component" value="Unassembled WGS sequence"/>
</dbReference>
<accession>A0A2G8RTB8</accession>
<dbReference type="InterPro" id="IPR011009">
    <property type="entry name" value="Kinase-like_dom_sf"/>
</dbReference>
<dbReference type="EMBL" id="AYKW01000056">
    <property type="protein sequence ID" value="PIL24598.1"/>
    <property type="molecule type" value="Genomic_DNA"/>
</dbReference>
<dbReference type="InterPro" id="IPR002575">
    <property type="entry name" value="Aminoglycoside_PTrfase"/>
</dbReference>
<dbReference type="Pfam" id="PF01636">
    <property type="entry name" value="APH"/>
    <property type="match status" value="1"/>
</dbReference>
<protein>
    <recommendedName>
        <fullName evidence="1">Aminoglycoside phosphotransferase domain-containing protein</fullName>
    </recommendedName>
</protein>
<dbReference type="PANTHER" id="PTHR21310">
    <property type="entry name" value="AMINOGLYCOSIDE PHOSPHOTRANSFERASE-RELATED-RELATED"/>
    <property type="match status" value="1"/>
</dbReference>
<gene>
    <name evidence="2" type="ORF">GSI_12482</name>
</gene>
<dbReference type="OrthoDB" id="10003767at2759"/>
<evidence type="ECO:0000313" key="3">
    <source>
        <dbReference type="Proteomes" id="UP000230002"/>
    </source>
</evidence>
<feature type="domain" description="Aminoglycoside phosphotransferase" evidence="1">
    <location>
        <begin position="86"/>
        <end position="279"/>
    </location>
</feature>
<dbReference type="InterPro" id="IPR051678">
    <property type="entry name" value="AGP_Transferase"/>
</dbReference>
<keyword evidence="3" id="KW-1185">Reference proteome</keyword>
<dbReference type="PANTHER" id="PTHR21310:SF13">
    <property type="entry name" value="AMINOGLYCOSIDE PHOSPHOTRANSFERASE DOMAIN-CONTAINING PROTEIN"/>
    <property type="match status" value="1"/>
</dbReference>
<dbReference type="Gene3D" id="3.90.1200.10">
    <property type="match status" value="1"/>
</dbReference>
<proteinExistence type="predicted"/>
<dbReference type="AlphaFoldDB" id="A0A2G8RTB8"/>
<dbReference type="SUPFAM" id="SSF56112">
    <property type="entry name" value="Protein kinase-like (PK-like)"/>
    <property type="match status" value="1"/>
</dbReference>
<reference evidence="2 3" key="1">
    <citation type="journal article" date="2015" name="Sci. Rep.">
        <title>Chromosome-level genome map provides insights into diverse defense mechanisms in the medicinal fungus Ganoderma sinense.</title>
        <authorList>
            <person name="Zhu Y."/>
            <person name="Xu J."/>
            <person name="Sun C."/>
            <person name="Zhou S."/>
            <person name="Xu H."/>
            <person name="Nelson D.R."/>
            <person name="Qian J."/>
            <person name="Song J."/>
            <person name="Luo H."/>
            <person name="Xiang L."/>
            <person name="Li Y."/>
            <person name="Xu Z."/>
            <person name="Ji A."/>
            <person name="Wang L."/>
            <person name="Lu S."/>
            <person name="Hayward A."/>
            <person name="Sun W."/>
            <person name="Li X."/>
            <person name="Schwartz D.C."/>
            <person name="Wang Y."/>
            <person name="Chen S."/>
        </authorList>
    </citation>
    <scope>NUCLEOTIDE SEQUENCE [LARGE SCALE GENOMIC DNA]</scope>
    <source>
        <strain evidence="2 3">ZZ0214-1</strain>
    </source>
</reference>
<sequence length="364" mass="41098">MALSTFWNHSGELHQLEGFTQSIKHWEPGEPLEDIQQVLLQQLENIFGKEVVLEVEYSDGHQAIVRMPTATSNSDGDIVQDLSWFTREVALLQWLEANEVAIPVPRVLATVHGSESEPYTFSVIEKMSGDCILNVFGALSFDIKESIIRNMANFMLRLNSVDVPQQIGSTAVRGNALDLVPLVPISLTITYPRVFDTLEEYMLYLVQLKRESDSVGSDDDCLTRANGVLDRLLEMLPALLQRLSSTVYRRCVLNHDDLNEANVLVNSDGDITGVIDWEYQSVRPVVLAAQYPCYLRYDGIYHDPRFASVIKAQNKDYWHALVDGELLRQVEEWLTDRNPDPGCAALGRWMDEAFASQPPVEVKV</sequence>
<organism evidence="2 3">
    <name type="scientific">Ganoderma sinense ZZ0214-1</name>
    <dbReference type="NCBI Taxonomy" id="1077348"/>
    <lineage>
        <taxon>Eukaryota</taxon>
        <taxon>Fungi</taxon>
        <taxon>Dikarya</taxon>
        <taxon>Basidiomycota</taxon>
        <taxon>Agaricomycotina</taxon>
        <taxon>Agaricomycetes</taxon>
        <taxon>Polyporales</taxon>
        <taxon>Polyporaceae</taxon>
        <taxon>Ganoderma</taxon>
    </lineage>
</organism>
<evidence type="ECO:0000313" key="2">
    <source>
        <dbReference type="EMBL" id="PIL24598.1"/>
    </source>
</evidence>